<keyword evidence="4" id="KW-1185">Reference proteome</keyword>
<evidence type="ECO:0000313" key="3">
    <source>
        <dbReference type="EMBL" id="PBK84520.1"/>
    </source>
</evidence>
<evidence type="ECO:0000259" key="2">
    <source>
        <dbReference type="Pfam" id="PF00656"/>
    </source>
</evidence>
<feature type="domain" description="Peptidase C14 caspase" evidence="2">
    <location>
        <begin position="339"/>
        <end position="610"/>
    </location>
</feature>
<dbReference type="GO" id="GO:0005737">
    <property type="term" value="C:cytoplasm"/>
    <property type="evidence" value="ECO:0007669"/>
    <property type="project" value="TreeGrafter"/>
</dbReference>
<proteinExistence type="inferred from homology"/>
<accession>A0A2H3CRN7</accession>
<dbReference type="OrthoDB" id="2855197at2759"/>
<gene>
    <name evidence="3" type="ORF">ARMGADRAFT_605676</name>
</gene>
<name>A0A2H3CRN7_ARMGA</name>
<comment type="similarity">
    <text evidence="1">Belongs to the peptidase C14B family.</text>
</comment>
<dbReference type="InParanoid" id="A0A2H3CRN7"/>
<dbReference type="EMBL" id="KZ293697">
    <property type="protein sequence ID" value="PBK84520.1"/>
    <property type="molecule type" value="Genomic_DNA"/>
</dbReference>
<dbReference type="Pfam" id="PF00656">
    <property type="entry name" value="Peptidase_C14"/>
    <property type="match status" value="2"/>
</dbReference>
<evidence type="ECO:0000313" key="4">
    <source>
        <dbReference type="Proteomes" id="UP000217790"/>
    </source>
</evidence>
<reference evidence="4" key="1">
    <citation type="journal article" date="2017" name="Nat. Ecol. Evol.">
        <title>Genome expansion and lineage-specific genetic innovations in the forest pathogenic fungi Armillaria.</title>
        <authorList>
            <person name="Sipos G."/>
            <person name="Prasanna A.N."/>
            <person name="Walter M.C."/>
            <person name="O'Connor E."/>
            <person name="Balint B."/>
            <person name="Krizsan K."/>
            <person name="Kiss B."/>
            <person name="Hess J."/>
            <person name="Varga T."/>
            <person name="Slot J."/>
            <person name="Riley R."/>
            <person name="Boka B."/>
            <person name="Rigling D."/>
            <person name="Barry K."/>
            <person name="Lee J."/>
            <person name="Mihaltcheva S."/>
            <person name="LaButti K."/>
            <person name="Lipzen A."/>
            <person name="Waldron R."/>
            <person name="Moloney N.M."/>
            <person name="Sperisen C."/>
            <person name="Kredics L."/>
            <person name="Vagvoelgyi C."/>
            <person name="Patrignani A."/>
            <person name="Fitzpatrick D."/>
            <person name="Nagy I."/>
            <person name="Doyle S."/>
            <person name="Anderson J.B."/>
            <person name="Grigoriev I.V."/>
            <person name="Gueldener U."/>
            <person name="Muensterkoetter M."/>
            <person name="Nagy L.G."/>
        </authorList>
    </citation>
    <scope>NUCLEOTIDE SEQUENCE [LARGE SCALE GENOMIC DNA]</scope>
    <source>
        <strain evidence="4">Ar21-2</strain>
    </source>
</reference>
<dbReference type="InterPro" id="IPR050452">
    <property type="entry name" value="Metacaspase"/>
</dbReference>
<dbReference type="InterPro" id="IPR011600">
    <property type="entry name" value="Pept_C14_caspase"/>
</dbReference>
<dbReference type="PANTHER" id="PTHR48104:SF30">
    <property type="entry name" value="METACASPASE-1"/>
    <property type="match status" value="1"/>
</dbReference>
<dbReference type="PANTHER" id="PTHR48104">
    <property type="entry name" value="METACASPASE-4"/>
    <property type="match status" value="1"/>
</dbReference>
<dbReference type="AlphaFoldDB" id="A0A2H3CRN7"/>
<protein>
    <recommendedName>
        <fullName evidence="2">Peptidase C14 caspase domain-containing protein</fullName>
    </recommendedName>
</protein>
<organism evidence="3 4">
    <name type="scientific">Armillaria gallica</name>
    <name type="common">Bulbous honey fungus</name>
    <name type="synonym">Armillaria bulbosa</name>
    <dbReference type="NCBI Taxonomy" id="47427"/>
    <lineage>
        <taxon>Eukaryota</taxon>
        <taxon>Fungi</taxon>
        <taxon>Dikarya</taxon>
        <taxon>Basidiomycota</taxon>
        <taxon>Agaricomycotina</taxon>
        <taxon>Agaricomycetes</taxon>
        <taxon>Agaricomycetidae</taxon>
        <taxon>Agaricales</taxon>
        <taxon>Marasmiineae</taxon>
        <taxon>Physalacriaceae</taxon>
        <taxon>Armillaria</taxon>
    </lineage>
</organism>
<dbReference type="Gene3D" id="3.40.50.1460">
    <property type="match status" value="2"/>
</dbReference>
<feature type="domain" description="Peptidase C14 caspase" evidence="2">
    <location>
        <begin position="52"/>
        <end position="317"/>
    </location>
</feature>
<evidence type="ECO:0000256" key="1">
    <source>
        <dbReference type="ARBA" id="ARBA00009005"/>
    </source>
</evidence>
<dbReference type="Proteomes" id="UP000217790">
    <property type="component" value="Unassembled WGS sequence"/>
</dbReference>
<dbReference type="GO" id="GO:0006508">
    <property type="term" value="P:proteolysis"/>
    <property type="evidence" value="ECO:0007669"/>
    <property type="project" value="InterPro"/>
</dbReference>
<sequence length="638" mass="71278">MALQKNVSKIREEYHNAMNALSEAKELNRLRIERNEKIRIPYTAKLDSERIWAVIIGIDAYPERPGNGDQRLWGCVRDALAFKDYLTDDLRLSDNHINLLLGPADPHDDHYNDDFRNSITRVRYLEPDRANIVTTLRGLSTREEIAKDDAIIIYYAGHGAIYKDAPLSGGESADIETLCPMDRGATDNDGTIISDISDRELNSILTKISRAKADNVTVVLDCCFAGSVTRDVGMVRRTARYMDPLREPAALAVMKRAADIILPGETVWHEGWKPDSASHVILAACRPDQTAVEIRGKDGVSYGIFTDALIHALNPDQLESESTFPKPSIQHTIDGSHTWAVIIGIDAYMHGSLYGCVSDAIIMRDYLVDDLHVPRDHIQLLLGLSKESSFDSDRLGSYSIPSRANIISALCNLITDPQIQKGDNIIIYFAGHGSNYRYSGFYEFGDSKLSLAALGTIEVLCPIDRGNVDDSGAIIPDISDRELNAIYRQICYLKGRHITVIIDCCHYTGHTRLFPGRAVRAIPSLTQASCISMLYATDKNLQRLSILRDKESIWVREWRPNMESHVILSACKAYQFAYEADEGRGYHGLFTAALISTLKSGMKKGSTYIDLLFALPQWPNQTPVLAGVHKDALIWYRD</sequence>
<dbReference type="OMA" id="AETTYND"/>
<dbReference type="GO" id="GO:0004197">
    <property type="term" value="F:cysteine-type endopeptidase activity"/>
    <property type="evidence" value="ECO:0007669"/>
    <property type="project" value="InterPro"/>
</dbReference>